<keyword evidence="4" id="KW-0378">Hydrolase</keyword>
<dbReference type="PROSITE" id="PS00134">
    <property type="entry name" value="TRYPSIN_HIS"/>
    <property type="match status" value="1"/>
</dbReference>
<proteinExistence type="inferred from homology"/>
<protein>
    <recommendedName>
        <fullName evidence="10">Peptidase S1A alpha-lytic prodomain domain-containing protein</fullName>
    </recommendedName>
</protein>
<accession>A0A917ZTB6</accession>
<keyword evidence="3 9" id="KW-0732">Signal</keyword>
<dbReference type="Pfam" id="PF02983">
    <property type="entry name" value="Pro_Al_protease"/>
    <property type="match status" value="1"/>
</dbReference>
<dbReference type="GO" id="GO:0006508">
    <property type="term" value="P:proteolysis"/>
    <property type="evidence" value="ECO:0007669"/>
    <property type="project" value="UniProtKB-KW"/>
</dbReference>
<feature type="compositionally biased region" description="Gly residues" evidence="8">
    <location>
        <begin position="179"/>
        <end position="195"/>
    </location>
</feature>
<keyword evidence="12" id="KW-1185">Reference proteome</keyword>
<dbReference type="InterPro" id="IPR009003">
    <property type="entry name" value="Peptidase_S1_PA"/>
</dbReference>
<keyword evidence="6" id="KW-0865">Zymogen</keyword>
<sequence>MNKRIGAIAGAATAAAAAAALVLPYANANSDAPPSPRAFAQQDAAKLGFTLASKLGENTAGWYYDGQADHLVVNVLDGKAAERVRAEGAVAKLVQNSLAELDSTTQTLDKSAAIPGTAWSIDPKTNKVAVIADRTVSGKKWETLKKVVTGLGGTASVERTDDEFKQFVRLDDGETDGGSETGGADDGGADAGTDGGADDGGTDAGTDGGSDDGGADAGTDGGADDGGTDAGTDGGSDDGGADAGTDGGADGGADGGGDGGGDGETTGLIGGQAIWSKDGGRCSLGFNVTADGAPAFLTAGHCTAHADTWAARPGGETVATEAKSEFPGSDYALVKYNDANTKPKSAVDLQNGTTQEITQAAEASVGMEVQRSGSTTGLHDGKVTALNATVHYKSGGTVKGAIQTDVCSESGDSGGPLFSGNSALGLLSGGGGDCDQGGRSFYQPVTKALEATGSELGGGDGGGGGADGGTNTGGTNTGGTNTGGTDTGGTDAGTNGGADDGGTDAGTDGGTDAGTDGGTDDGGTDEGTDGGTDEGTDGGTDDGGTDEGTDGGTDDGGTDEGTDGGSDDGGADDGGVDEGTDGGADDGGPLSATRAITPVAPLAPRR</sequence>
<name>A0A917ZTB6_9ACTN</name>
<comment type="caution">
    <text evidence="11">The sequence shown here is derived from an EMBL/GenBank/DDBJ whole genome shotgun (WGS) entry which is preliminary data.</text>
</comment>
<comment type="similarity">
    <text evidence="1">Belongs to the peptidase S1 family.</text>
</comment>
<keyword evidence="5" id="KW-0720">Serine protease</keyword>
<keyword evidence="2" id="KW-0645">Protease</keyword>
<dbReference type="InterPro" id="IPR018114">
    <property type="entry name" value="TRYPSIN_HIS"/>
</dbReference>
<feature type="compositionally biased region" description="Acidic residues" evidence="8">
    <location>
        <begin position="518"/>
        <end position="584"/>
    </location>
</feature>
<dbReference type="InterPro" id="IPR004236">
    <property type="entry name" value="Pept_S1_alpha_lytic"/>
</dbReference>
<dbReference type="GO" id="GO:0004252">
    <property type="term" value="F:serine-type endopeptidase activity"/>
    <property type="evidence" value="ECO:0007669"/>
    <property type="project" value="InterPro"/>
</dbReference>
<gene>
    <name evidence="11" type="ORF">GCM10012280_40000</name>
</gene>
<feature type="chain" id="PRO_5037908296" description="Peptidase S1A alpha-lytic prodomain domain-containing protein" evidence="9">
    <location>
        <begin position="29"/>
        <end position="606"/>
    </location>
</feature>
<dbReference type="GO" id="GO:0005576">
    <property type="term" value="C:extracellular region"/>
    <property type="evidence" value="ECO:0007669"/>
    <property type="project" value="InterPro"/>
</dbReference>
<evidence type="ECO:0000256" key="8">
    <source>
        <dbReference type="SAM" id="MobiDB-lite"/>
    </source>
</evidence>
<organism evidence="11 12">
    <name type="scientific">Wenjunlia tyrosinilytica</name>
    <dbReference type="NCBI Taxonomy" id="1544741"/>
    <lineage>
        <taxon>Bacteria</taxon>
        <taxon>Bacillati</taxon>
        <taxon>Actinomycetota</taxon>
        <taxon>Actinomycetes</taxon>
        <taxon>Kitasatosporales</taxon>
        <taxon>Streptomycetaceae</taxon>
        <taxon>Wenjunlia</taxon>
    </lineage>
</organism>
<feature type="domain" description="Peptidase S1A alpha-lytic prodomain" evidence="10">
    <location>
        <begin position="96"/>
        <end position="149"/>
    </location>
</feature>
<evidence type="ECO:0000256" key="1">
    <source>
        <dbReference type="ARBA" id="ARBA00007664"/>
    </source>
</evidence>
<evidence type="ECO:0000256" key="4">
    <source>
        <dbReference type="ARBA" id="ARBA00022801"/>
    </source>
</evidence>
<evidence type="ECO:0000256" key="3">
    <source>
        <dbReference type="ARBA" id="ARBA00022729"/>
    </source>
</evidence>
<evidence type="ECO:0000256" key="5">
    <source>
        <dbReference type="ARBA" id="ARBA00022825"/>
    </source>
</evidence>
<evidence type="ECO:0000256" key="2">
    <source>
        <dbReference type="ARBA" id="ARBA00022670"/>
    </source>
</evidence>
<dbReference type="EMBL" id="BMMS01000017">
    <property type="protein sequence ID" value="GGO91645.1"/>
    <property type="molecule type" value="Genomic_DNA"/>
</dbReference>
<evidence type="ECO:0000256" key="7">
    <source>
        <dbReference type="ARBA" id="ARBA00023157"/>
    </source>
</evidence>
<dbReference type="SUPFAM" id="SSF50494">
    <property type="entry name" value="Trypsin-like serine proteases"/>
    <property type="match status" value="1"/>
</dbReference>
<dbReference type="Gene3D" id="2.40.10.10">
    <property type="entry name" value="Trypsin-like serine proteases"/>
    <property type="match status" value="2"/>
</dbReference>
<reference evidence="11" key="2">
    <citation type="submission" date="2020-09" db="EMBL/GenBank/DDBJ databases">
        <authorList>
            <person name="Sun Q."/>
            <person name="Zhou Y."/>
        </authorList>
    </citation>
    <scope>NUCLEOTIDE SEQUENCE</scope>
    <source>
        <strain evidence="11">CGMCC 4.7201</strain>
    </source>
</reference>
<dbReference type="AlphaFoldDB" id="A0A917ZTB6"/>
<feature type="region of interest" description="Disordered" evidence="8">
    <location>
        <begin position="452"/>
        <end position="606"/>
    </location>
</feature>
<feature type="compositionally biased region" description="Gly residues" evidence="8">
    <location>
        <begin position="241"/>
        <end position="270"/>
    </location>
</feature>
<dbReference type="InterPro" id="IPR043504">
    <property type="entry name" value="Peptidase_S1_PA_chymotrypsin"/>
</dbReference>
<reference evidence="11" key="1">
    <citation type="journal article" date="2014" name="Int. J. Syst. Evol. Microbiol.">
        <title>Complete genome sequence of Corynebacterium casei LMG S-19264T (=DSM 44701T), isolated from a smear-ripened cheese.</title>
        <authorList>
            <consortium name="US DOE Joint Genome Institute (JGI-PGF)"/>
            <person name="Walter F."/>
            <person name="Albersmeier A."/>
            <person name="Kalinowski J."/>
            <person name="Ruckert C."/>
        </authorList>
    </citation>
    <scope>NUCLEOTIDE SEQUENCE</scope>
    <source>
        <strain evidence="11">CGMCC 4.7201</strain>
    </source>
</reference>
<evidence type="ECO:0000256" key="6">
    <source>
        <dbReference type="ARBA" id="ARBA00023145"/>
    </source>
</evidence>
<dbReference type="Proteomes" id="UP000641932">
    <property type="component" value="Unassembled WGS sequence"/>
</dbReference>
<feature type="signal peptide" evidence="9">
    <location>
        <begin position="1"/>
        <end position="28"/>
    </location>
</feature>
<feature type="compositionally biased region" description="Gly residues" evidence="8">
    <location>
        <begin position="455"/>
        <end position="517"/>
    </location>
</feature>
<dbReference type="InterPro" id="IPR033116">
    <property type="entry name" value="TRYPSIN_SER"/>
</dbReference>
<dbReference type="PRINTS" id="PR00861">
    <property type="entry name" value="ALYTICPTASE"/>
</dbReference>
<evidence type="ECO:0000256" key="9">
    <source>
        <dbReference type="SAM" id="SignalP"/>
    </source>
</evidence>
<keyword evidence="7" id="KW-1015">Disulfide bond</keyword>
<evidence type="ECO:0000313" key="12">
    <source>
        <dbReference type="Proteomes" id="UP000641932"/>
    </source>
</evidence>
<evidence type="ECO:0000259" key="10">
    <source>
        <dbReference type="Pfam" id="PF02983"/>
    </source>
</evidence>
<dbReference type="CDD" id="cd21112">
    <property type="entry name" value="alphaLP-like"/>
    <property type="match status" value="1"/>
</dbReference>
<evidence type="ECO:0000313" key="11">
    <source>
        <dbReference type="EMBL" id="GGO91645.1"/>
    </source>
</evidence>
<dbReference type="InterPro" id="IPR001316">
    <property type="entry name" value="Pept_S1A_streptogrisin"/>
</dbReference>
<dbReference type="PROSITE" id="PS00135">
    <property type="entry name" value="TRYPSIN_SER"/>
    <property type="match status" value="1"/>
</dbReference>
<feature type="region of interest" description="Disordered" evidence="8">
    <location>
        <begin position="169"/>
        <end position="271"/>
    </location>
</feature>